<feature type="domain" description="Phospholipase D-like" evidence="1">
    <location>
        <begin position="46"/>
        <end position="95"/>
    </location>
</feature>
<sequence>MSAGTAQAAPTWTEGPVFNDPLGAESEHLAIRTRLIELTAAALPGSTIKAAVYHVWEASVVDALVAAKDRGVNVQVLLDESSTSDRPAKTSYNSLAAALGTDRTKGSYVATCPVD</sequence>
<dbReference type="InterPro" id="IPR025202">
    <property type="entry name" value="PLD-like_dom"/>
</dbReference>
<accession>A0A919L6A9</accession>
<evidence type="ECO:0000313" key="2">
    <source>
        <dbReference type="EMBL" id="GHH84281.1"/>
    </source>
</evidence>
<name>A0A919L6A9_9ACTN</name>
<dbReference type="SUPFAM" id="SSF56024">
    <property type="entry name" value="Phospholipase D/nuclease"/>
    <property type="match status" value="1"/>
</dbReference>
<keyword evidence="3" id="KW-1185">Reference proteome</keyword>
<evidence type="ECO:0000313" key="3">
    <source>
        <dbReference type="Proteomes" id="UP000603227"/>
    </source>
</evidence>
<reference evidence="2" key="1">
    <citation type="journal article" date="2014" name="Int. J. Syst. Evol. Microbiol.">
        <title>Complete genome sequence of Corynebacterium casei LMG S-19264T (=DSM 44701T), isolated from a smear-ripened cheese.</title>
        <authorList>
            <consortium name="US DOE Joint Genome Institute (JGI-PGF)"/>
            <person name="Walter F."/>
            <person name="Albersmeier A."/>
            <person name="Kalinowski J."/>
            <person name="Ruckert C."/>
        </authorList>
    </citation>
    <scope>NUCLEOTIDE SEQUENCE</scope>
    <source>
        <strain evidence="2">CGMCC 4.7403</strain>
    </source>
</reference>
<dbReference type="Proteomes" id="UP000603227">
    <property type="component" value="Unassembled WGS sequence"/>
</dbReference>
<dbReference type="RefSeq" id="WP_229913647.1">
    <property type="nucleotide sequence ID" value="NZ_BNAT01000003.1"/>
</dbReference>
<comment type="caution">
    <text evidence="2">The sequence shown here is derived from an EMBL/GenBank/DDBJ whole genome shotgun (WGS) entry which is preliminary data.</text>
</comment>
<dbReference type="EMBL" id="BNAT01000003">
    <property type="protein sequence ID" value="GHH84281.1"/>
    <property type="molecule type" value="Genomic_DNA"/>
</dbReference>
<evidence type="ECO:0000259" key="1">
    <source>
        <dbReference type="Pfam" id="PF13091"/>
    </source>
</evidence>
<dbReference type="Gene3D" id="3.30.870.10">
    <property type="entry name" value="Endonuclease Chain A"/>
    <property type="match status" value="1"/>
</dbReference>
<protein>
    <recommendedName>
        <fullName evidence="1">Phospholipase D-like domain-containing protein</fullName>
    </recommendedName>
</protein>
<dbReference type="AlphaFoldDB" id="A0A919L6A9"/>
<dbReference type="Pfam" id="PF13091">
    <property type="entry name" value="PLDc_2"/>
    <property type="match status" value="1"/>
</dbReference>
<organism evidence="2 3">
    <name type="scientific">Streptomyces capitiformicae</name>
    <dbReference type="NCBI Taxonomy" id="2014920"/>
    <lineage>
        <taxon>Bacteria</taxon>
        <taxon>Bacillati</taxon>
        <taxon>Actinomycetota</taxon>
        <taxon>Actinomycetes</taxon>
        <taxon>Kitasatosporales</taxon>
        <taxon>Streptomycetaceae</taxon>
        <taxon>Streptomyces</taxon>
    </lineage>
</organism>
<reference evidence="2" key="2">
    <citation type="submission" date="2020-09" db="EMBL/GenBank/DDBJ databases">
        <authorList>
            <person name="Sun Q."/>
            <person name="Zhou Y."/>
        </authorList>
    </citation>
    <scope>NUCLEOTIDE SEQUENCE</scope>
    <source>
        <strain evidence="2">CGMCC 4.7403</strain>
    </source>
</reference>
<gene>
    <name evidence="2" type="ORF">GCM10017771_13180</name>
</gene>
<proteinExistence type="predicted"/>